<dbReference type="EMBL" id="QGMI01001225">
    <property type="protein sequence ID" value="TVY34123.1"/>
    <property type="molecule type" value="Genomic_DNA"/>
</dbReference>
<dbReference type="InterPro" id="IPR050300">
    <property type="entry name" value="GDXG_lipolytic_enzyme"/>
</dbReference>
<dbReference type="InterPro" id="IPR029058">
    <property type="entry name" value="AB_hydrolase_fold"/>
</dbReference>
<evidence type="ECO:0000313" key="3">
    <source>
        <dbReference type="EMBL" id="TVY34123.1"/>
    </source>
</evidence>
<dbReference type="SUPFAM" id="SSF53474">
    <property type="entry name" value="alpha/beta-Hydrolases"/>
    <property type="match status" value="1"/>
</dbReference>
<dbReference type="OrthoDB" id="433474at2759"/>
<dbReference type="InterPro" id="IPR049492">
    <property type="entry name" value="BD-FAE-like_dom"/>
</dbReference>
<dbReference type="GO" id="GO:0016787">
    <property type="term" value="F:hydrolase activity"/>
    <property type="evidence" value="ECO:0007669"/>
    <property type="project" value="UniProtKB-KW"/>
</dbReference>
<evidence type="ECO:0000259" key="2">
    <source>
        <dbReference type="Pfam" id="PF20434"/>
    </source>
</evidence>
<comment type="caution">
    <text evidence="3">The sequence shown here is derived from an EMBL/GenBank/DDBJ whole genome shotgun (WGS) entry which is preliminary data.</text>
</comment>
<keyword evidence="1" id="KW-0378">Hydrolase</keyword>
<dbReference type="Proteomes" id="UP000443090">
    <property type="component" value="Unassembled WGS sequence"/>
</dbReference>
<organism evidence="3 4">
    <name type="scientific">Lachnellula occidentalis</name>
    <dbReference type="NCBI Taxonomy" id="215460"/>
    <lineage>
        <taxon>Eukaryota</taxon>
        <taxon>Fungi</taxon>
        <taxon>Dikarya</taxon>
        <taxon>Ascomycota</taxon>
        <taxon>Pezizomycotina</taxon>
        <taxon>Leotiomycetes</taxon>
        <taxon>Helotiales</taxon>
        <taxon>Lachnaceae</taxon>
        <taxon>Lachnellula</taxon>
    </lineage>
</organism>
<proteinExistence type="predicted"/>
<feature type="domain" description="BD-FAE-like" evidence="2">
    <location>
        <begin position="57"/>
        <end position="168"/>
    </location>
</feature>
<evidence type="ECO:0000256" key="1">
    <source>
        <dbReference type="ARBA" id="ARBA00022801"/>
    </source>
</evidence>
<accession>A0A8H8RGL0</accession>
<protein>
    <submittedName>
        <fullName evidence="3">Putative isoprenylcysteine alpha-carbonyl methylesterase</fullName>
    </submittedName>
</protein>
<keyword evidence="4" id="KW-1185">Reference proteome</keyword>
<name>A0A8H8RGL0_9HELO</name>
<sequence length="317" mass="35053">MEEVCALNASKGQDIYDILEPTFKIYGALLAKPENKAAILTIPSTTESYGSHPRQKLDVYRAPDDCSSTPILVFFYGGGLVRGDKISPQLNLVYHNLGAFFASRGITTIIPDYRRVNSPFGGEDAIFPSGGEDVSLALKWVEKFDNSTNRTVFIMGNSAGGVHISTFLFESSFFGQREKYVAGKSSILLKGAIELATPFHFGNPSTERNSMLMTYYGSEEGYRAHCPYGLMETIAKSGKSRKEAGVPMMMVLLGEFDPDNEIVKPVEDFVELWKRSWGDINFDILKGHNHISPPCALMAGEPAGEKWGEHLAKWIKD</sequence>
<dbReference type="Pfam" id="PF20434">
    <property type="entry name" value="BD-FAE"/>
    <property type="match status" value="1"/>
</dbReference>
<evidence type="ECO:0000313" key="4">
    <source>
        <dbReference type="Proteomes" id="UP000443090"/>
    </source>
</evidence>
<dbReference type="PANTHER" id="PTHR48081">
    <property type="entry name" value="AB HYDROLASE SUPERFAMILY PROTEIN C4A8.06C"/>
    <property type="match status" value="1"/>
</dbReference>
<dbReference type="Gene3D" id="3.40.50.1820">
    <property type="entry name" value="alpha/beta hydrolase"/>
    <property type="match status" value="1"/>
</dbReference>
<gene>
    <name evidence="3" type="primary">ICMEL2</name>
    <name evidence="3" type="ORF">LOCC1_G007322</name>
</gene>
<dbReference type="AlphaFoldDB" id="A0A8H8RGL0"/>
<reference evidence="3 4" key="1">
    <citation type="submission" date="2018-05" db="EMBL/GenBank/DDBJ databases">
        <title>Genome sequencing and assembly of the regulated plant pathogen Lachnellula willkommii and related sister species for the development of diagnostic species identification markers.</title>
        <authorList>
            <person name="Giroux E."/>
            <person name="Bilodeau G."/>
        </authorList>
    </citation>
    <scope>NUCLEOTIDE SEQUENCE [LARGE SCALE GENOMIC DNA]</scope>
    <source>
        <strain evidence="3 4">CBS 160.35</strain>
    </source>
</reference>